<protein>
    <submittedName>
        <fullName evidence="3">Uncharacterized protein</fullName>
    </submittedName>
</protein>
<gene>
    <name evidence="3" type="ORF">JYU34_019723</name>
</gene>
<feature type="signal peptide" evidence="2">
    <location>
        <begin position="1"/>
        <end position="22"/>
    </location>
</feature>
<dbReference type="Proteomes" id="UP000823941">
    <property type="component" value="Chromosome 27"/>
</dbReference>
<evidence type="ECO:0000313" key="4">
    <source>
        <dbReference type="Proteomes" id="UP000823941"/>
    </source>
</evidence>
<feature type="chain" id="PRO_5046064410" evidence="2">
    <location>
        <begin position="23"/>
        <end position="267"/>
    </location>
</feature>
<keyword evidence="2" id="KW-0732">Signal</keyword>
<evidence type="ECO:0000313" key="3">
    <source>
        <dbReference type="EMBL" id="KAG7296864.1"/>
    </source>
</evidence>
<name>A0ABQ7PV63_PLUXY</name>
<feature type="region of interest" description="Disordered" evidence="1">
    <location>
        <begin position="114"/>
        <end position="143"/>
    </location>
</feature>
<evidence type="ECO:0000256" key="2">
    <source>
        <dbReference type="SAM" id="SignalP"/>
    </source>
</evidence>
<comment type="caution">
    <text evidence="3">The sequence shown here is derived from an EMBL/GenBank/DDBJ whole genome shotgun (WGS) entry which is preliminary data.</text>
</comment>
<reference evidence="3 4" key="1">
    <citation type="submission" date="2021-06" db="EMBL/GenBank/DDBJ databases">
        <title>A haploid diamondback moth (Plutella xylostella L.) genome assembly resolves 31 chromosomes and identifies a diamide resistance mutation.</title>
        <authorList>
            <person name="Ward C.M."/>
            <person name="Perry K.D."/>
            <person name="Baker G."/>
            <person name="Powis K."/>
            <person name="Heckel D.G."/>
            <person name="Baxter S.W."/>
        </authorList>
    </citation>
    <scope>NUCLEOTIDE SEQUENCE [LARGE SCALE GENOMIC DNA]</scope>
    <source>
        <strain evidence="3 4">LV</strain>
        <tissue evidence="3">Single pupa</tissue>
    </source>
</reference>
<proteinExistence type="predicted"/>
<accession>A0ABQ7PV63</accession>
<dbReference type="EMBL" id="JAHIBW010000027">
    <property type="protein sequence ID" value="KAG7296864.1"/>
    <property type="molecule type" value="Genomic_DNA"/>
</dbReference>
<evidence type="ECO:0000256" key="1">
    <source>
        <dbReference type="SAM" id="MobiDB-lite"/>
    </source>
</evidence>
<feature type="compositionally biased region" description="Low complexity" evidence="1">
    <location>
        <begin position="117"/>
        <end position="133"/>
    </location>
</feature>
<keyword evidence="4" id="KW-1185">Reference proteome</keyword>
<organism evidence="3 4">
    <name type="scientific">Plutella xylostella</name>
    <name type="common">Diamondback moth</name>
    <name type="synonym">Plutella maculipennis</name>
    <dbReference type="NCBI Taxonomy" id="51655"/>
    <lineage>
        <taxon>Eukaryota</taxon>
        <taxon>Metazoa</taxon>
        <taxon>Ecdysozoa</taxon>
        <taxon>Arthropoda</taxon>
        <taxon>Hexapoda</taxon>
        <taxon>Insecta</taxon>
        <taxon>Pterygota</taxon>
        <taxon>Neoptera</taxon>
        <taxon>Endopterygota</taxon>
        <taxon>Lepidoptera</taxon>
        <taxon>Glossata</taxon>
        <taxon>Ditrysia</taxon>
        <taxon>Yponomeutoidea</taxon>
        <taxon>Plutellidae</taxon>
        <taxon>Plutella</taxon>
    </lineage>
</organism>
<feature type="region of interest" description="Disordered" evidence="1">
    <location>
        <begin position="205"/>
        <end position="230"/>
    </location>
</feature>
<sequence>MFHHQFTSISLITVSIICSVSPVPVHMNITDDLSNNRISPITVSSTIKSTTSADWKEYPLLISNDIPLESVNASDNVPLEGAESKSTRKSLFLERFLKHRNDYYYDNDLEDKRTKATESTPVPSTTSHTVTKSNRPKSTTNWLFGNDTNNLDLADDQYDENEAINGKKVDFKRILKWKNANALKRIKIAREEAAKQKFLESLDLRRSGGNNVDDEVPNPTTTTTEDPDKADPLAPVCPRIKYIHLPFYVWCLLSSFLFYKMRPACAI</sequence>